<evidence type="ECO:0000313" key="2">
    <source>
        <dbReference type="Proteomes" id="UP000318521"/>
    </source>
</evidence>
<comment type="caution">
    <text evidence="1">The sequence shown here is derived from an EMBL/GenBank/DDBJ whole genome shotgun (WGS) entry which is preliminary data.</text>
</comment>
<sequence length="126" mass="14035">MKKYDYKVEGDVFYFNYLEMASTVEEAQEQANFVRSQLSKPAISKFLNDNRNITAVAAPEVGAVWGELMGWVSTNVEKNATIAPNTSLKMQLNRLSKTAGTYESVRAFTDVQQALEFVGVPSLELS</sequence>
<dbReference type="Proteomes" id="UP000318521">
    <property type="component" value="Unassembled WGS sequence"/>
</dbReference>
<accession>A0A554A1D4</accession>
<organism evidence="1 2">
    <name type="scientific">Alkalicoccobacillus porphyridii</name>
    <dbReference type="NCBI Taxonomy" id="2597270"/>
    <lineage>
        <taxon>Bacteria</taxon>
        <taxon>Bacillati</taxon>
        <taxon>Bacillota</taxon>
        <taxon>Bacilli</taxon>
        <taxon>Bacillales</taxon>
        <taxon>Bacillaceae</taxon>
        <taxon>Alkalicoccobacillus</taxon>
    </lineage>
</organism>
<proteinExistence type="predicted"/>
<protein>
    <submittedName>
        <fullName evidence="1">Uncharacterized protein</fullName>
    </submittedName>
</protein>
<name>A0A554A1D4_9BACI</name>
<evidence type="ECO:0000313" key="1">
    <source>
        <dbReference type="EMBL" id="TSB47493.1"/>
    </source>
</evidence>
<dbReference type="EMBL" id="VLXZ01000003">
    <property type="protein sequence ID" value="TSB47493.1"/>
    <property type="molecule type" value="Genomic_DNA"/>
</dbReference>
<keyword evidence="2" id="KW-1185">Reference proteome</keyword>
<dbReference type="AlphaFoldDB" id="A0A554A1D4"/>
<reference evidence="1 2" key="1">
    <citation type="submission" date="2019-07" db="EMBL/GenBank/DDBJ databases">
        <authorList>
            <person name="Park Y.J."/>
            <person name="Jeong S.E."/>
            <person name="Jung H.S."/>
        </authorList>
    </citation>
    <scope>NUCLEOTIDE SEQUENCE [LARGE SCALE GENOMIC DNA]</scope>
    <source>
        <strain evidence="2">P16(2019)</strain>
    </source>
</reference>
<dbReference type="OrthoDB" id="2878734at2"/>
<dbReference type="RefSeq" id="WP_143847993.1">
    <property type="nucleotide sequence ID" value="NZ_VLXZ01000003.1"/>
</dbReference>
<gene>
    <name evidence="1" type="ORF">FN960_07085</name>
</gene>